<dbReference type="AlphaFoldDB" id="K2GFC6"/>
<organism evidence="2">
    <name type="scientific">uncultured bacterium</name>
    <name type="common">gcode 4</name>
    <dbReference type="NCBI Taxonomy" id="1234023"/>
    <lineage>
        <taxon>Bacteria</taxon>
        <taxon>environmental samples</taxon>
    </lineage>
</organism>
<dbReference type="EMBL" id="AMFJ01000250">
    <property type="protein sequence ID" value="EKE29009.1"/>
    <property type="molecule type" value="Genomic_DNA"/>
</dbReference>
<feature type="domain" description="DUF488" evidence="1">
    <location>
        <begin position="32"/>
        <end position="116"/>
    </location>
</feature>
<reference evidence="2" key="1">
    <citation type="journal article" date="2012" name="Science">
        <title>Fermentation, hydrogen, and sulfur metabolism in multiple uncultivated bacterial phyla.</title>
        <authorList>
            <person name="Wrighton K.C."/>
            <person name="Thomas B.C."/>
            <person name="Sharon I."/>
            <person name="Miller C.S."/>
            <person name="Castelle C.J."/>
            <person name="VerBerkmoes N.C."/>
            <person name="Wilkins M.J."/>
            <person name="Hettich R.L."/>
            <person name="Lipton M.S."/>
            <person name="Williams K.H."/>
            <person name="Long P.E."/>
            <person name="Banfield J.F."/>
        </authorList>
    </citation>
    <scope>NUCLEOTIDE SEQUENCE [LARGE SCALE GENOMIC DNA]</scope>
</reference>
<name>K2GFC6_9BACT</name>
<dbReference type="Pfam" id="PF22751">
    <property type="entry name" value="DUF488-N3a"/>
    <property type="match status" value="1"/>
</dbReference>
<dbReference type="InterPro" id="IPR054495">
    <property type="entry name" value="DUF488-N3a"/>
</dbReference>
<sequence>MLRSKCIIAPKDESDWLRISIMSRHTLNDWKTPDTRITPDKYDSHLVEFAPLAPMVWKYYRKEIDFETYRNEYLNYLREEVKEQVIDLISIAMKVDITLMCIEESPEFCHRKMLLDYASELAQELMVGIKVDIK</sequence>
<proteinExistence type="predicted"/>
<gene>
    <name evidence="2" type="ORF">ACD_2C00250G0006</name>
</gene>
<comment type="caution">
    <text evidence="2">The sequence shown here is derived from an EMBL/GenBank/DDBJ whole genome shotgun (WGS) entry which is preliminary data.</text>
</comment>
<accession>K2GFC6</accession>
<evidence type="ECO:0000259" key="1">
    <source>
        <dbReference type="Pfam" id="PF22751"/>
    </source>
</evidence>
<evidence type="ECO:0000313" key="2">
    <source>
        <dbReference type="EMBL" id="EKE29009.1"/>
    </source>
</evidence>
<protein>
    <recommendedName>
        <fullName evidence="1">DUF488 domain-containing protein</fullName>
    </recommendedName>
</protein>